<dbReference type="EMBL" id="LAZR01006567">
    <property type="protein sequence ID" value="KKM91216.1"/>
    <property type="molecule type" value="Genomic_DNA"/>
</dbReference>
<accession>A0A0F9LVT8</accession>
<evidence type="ECO:0000313" key="1">
    <source>
        <dbReference type="EMBL" id="KKM91216.1"/>
    </source>
</evidence>
<comment type="caution">
    <text evidence="1">The sequence shown here is derived from an EMBL/GenBank/DDBJ whole genome shotgun (WGS) entry which is preliminary data.</text>
</comment>
<proteinExistence type="predicted"/>
<dbReference type="AlphaFoldDB" id="A0A0F9LVT8"/>
<sequence length="129" mass="14737">MKYLSKILLFVALFTIPIPTISNAIEYGSLQVGHTYIISKQTPIIPSFNTSDTTKYTMLPSGSGFEVLEIGHKVVRGEWYIIDIWYRVNAYDIVKAQIISGWINSIDLFGQDIKEYKQKTLEENKGELE</sequence>
<protein>
    <submittedName>
        <fullName evidence="1">Uncharacterized protein</fullName>
    </submittedName>
</protein>
<reference evidence="1" key="1">
    <citation type="journal article" date="2015" name="Nature">
        <title>Complex archaea that bridge the gap between prokaryotes and eukaryotes.</title>
        <authorList>
            <person name="Spang A."/>
            <person name="Saw J.H."/>
            <person name="Jorgensen S.L."/>
            <person name="Zaremba-Niedzwiedzka K."/>
            <person name="Martijn J."/>
            <person name="Lind A.E."/>
            <person name="van Eijk R."/>
            <person name="Schleper C."/>
            <person name="Guy L."/>
            <person name="Ettema T.J."/>
        </authorList>
    </citation>
    <scope>NUCLEOTIDE SEQUENCE</scope>
</reference>
<name>A0A0F9LVT8_9ZZZZ</name>
<gene>
    <name evidence="1" type="ORF">LCGC14_1230790</name>
</gene>
<organism evidence="1">
    <name type="scientific">marine sediment metagenome</name>
    <dbReference type="NCBI Taxonomy" id="412755"/>
    <lineage>
        <taxon>unclassified sequences</taxon>
        <taxon>metagenomes</taxon>
        <taxon>ecological metagenomes</taxon>
    </lineage>
</organism>